<dbReference type="PROSITE" id="PS50404">
    <property type="entry name" value="GST_NTER"/>
    <property type="match status" value="1"/>
</dbReference>
<dbReference type="Gene3D" id="3.40.30.10">
    <property type="entry name" value="Glutaredoxin"/>
    <property type="match status" value="1"/>
</dbReference>
<name>A0A3D8M7I4_9ALTE</name>
<dbReference type="InterPro" id="IPR004045">
    <property type="entry name" value="Glutathione_S-Trfase_N"/>
</dbReference>
<reference evidence="5" key="1">
    <citation type="submission" date="2018-08" db="EMBL/GenBank/DDBJ databases">
        <authorList>
            <person name="Zhang J."/>
            <person name="Du Z.-J."/>
        </authorList>
    </citation>
    <scope>NUCLEOTIDE SEQUENCE [LARGE SCALE GENOMIC DNA]</scope>
    <source>
        <strain evidence="5">KCTC 52655</strain>
    </source>
</reference>
<comment type="similarity">
    <text evidence="1">Belongs to the GST superfamily.</text>
</comment>
<dbReference type="InterPro" id="IPR004046">
    <property type="entry name" value="GST_C"/>
</dbReference>
<comment type="caution">
    <text evidence="4">The sequence shown here is derived from an EMBL/GenBank/DDBJ whole genome shotgun (WGS) entry which is preliminary data.</text>
</comment>
<accession>A0A3D8M7I4</accession>
<dbReference type="GO" id="GO:0016740">
    <property type="term" value="F:transferase activity"/>
    <property type="evidence" value="ECO:0007669"/>
    <property type="project" value="UniProtKB-KW"/>
</dbReference>
<keyword evidence="5" id="KW-1185">Reference proteome</keyword>
<dbReference type="SFLD" id="SFLDG00358">
    <property type="entry name" value="Main_(cytGST)"/>
    <property type="match status" value="1"/>
</dbReference>
<gene>
    <name evidence="4" type="ORF">DXV75_09455</name>
</gene>
<dbReference type="CDD" id="cd03189">
    <property type="entry name" value="GST_C_GTT1_like"/>
    <property type="match status" value="1"/>
</dbReference>
<evidence type="ECO:0000259" key="3">
    <source>
        <dbReference type="PROSITE" id="PS50405"/>
    </source>
</evidence>
<evidence type="ECO:0000259" key="2">
    <source>
        <dbReference type="PROSITE" id="PS50404"/>
    </source>
</evidence>
<dbReference type="EMBL" id="QRHA01000006">
    <property type="protein sequence ID" value="RDV25514.1"/>
    <property type="molecule type" value="Genomic_DNA"/>
</dbReference>
<keyword evidence="4" id="KW-0808">Transferase</keyword>
<dbReference type="CDD" id="cd03046">
    <property type="entry name" value="GST_N_GTT1_like"/>
    <property type="match status" value="1"/>
</dbReference>
<dbReference type="Proteomes" id="UP000256561">
    <property type="component" value="Unassembled WGS sequence"/>
</dbReference>
<dbReference type="Pfam" id="PF00043">
    <property type="entry name" value="GST_C"/>
    <property type="match status" value="1"/>
</dbReference>
<dbReference type="SUPFAM" id="SSF52833">
    <property type="entry name" value="Thioredoxin-like"/>
    <property type="match status" value="1"/>
</dbReference>
<dbReference type="InterPro" id="IPR036249">
    <property type="entry name" value="Thioredoxin-like_sf"/>
</dbReference>
<dbReference type="Pfam" id="PF02798">
    <property type="entry name" value="GST_N"/>
    <property type="match status" value="1"/>
</dbReference>
<dbReference type="SUPFAM" id="SSF47616">
    <property type="entry name" value="GST C-terminal domain-like"/>
    <property type="match status" value="1"/>
</dbReference>
<feature type="domain" description="GST C-terminal" evidence="3">
    <location>
        <begin position="87"/>
        <end position="224"/>
    </location>
</feature>
<dbReference type="PROSITE" id="PS50405">
    <property type="entry name" value="GST_CTER"/>
    <property type="match status" value="1"/>
</dbReference>
<evidence type="ECO:0000313" key="5">
    <source>
        <dbReference type="Proteomes" id="UP000256561"/>
    </source>
</evidence>
<protein>
    <submittedName>
        <fullName evidence="4">Glutathione S-transferase</fullName>
    </submittedName>
</protein>
<proteinExistence type="inferred from homology"/>
<dbReference type="RefSeq" id="WP_115593168.1">
    <property type="nucleotide sequence ID" value="NZ_QRHA01000006.1"/>
</dbReference>
<sequence>MLVLHHLEHSRSQRILWLLEELGVNYAIERYARDPKTGLAPKILSDLHPLGRSPLLECDEGILAESAAIVEYLVGDLQHAPFARPVRPKALQQYHFWLHFAEGSLMPSVVATMILRKARAKAKPFFVTPIVNKVCDGIISAYYGPNLAQSLDFVEEYLTDHQWFADDRPTGADVQMVFPLEAMLSAGLTPGRPAISEYVARIHQRPAYLRALEKGGPYAYASKP</sequence>
<evidence type="ECO:0000256" key="1">
    <source>
        <dbReference type="RuleBase" id="RU003494"/>
    </source>
</evidence>
<evidence type="ECO:0000313" key="4">
    <source>
        <dbReference type="EMBL" id="RDV25514.1"/>
    </source>
</evidence>
<dbReference type="OrthoDB" id="9810080at2"/>
<organism evidence="4 5">
    <name type="scientific">Alteromonas aestuariivivens</name>
    <dbReference type="NCBI Taxonomy" id="1938339"/>
    <lineage>
        <taxon>Bacteria</taxon>
        <taxon>Pseudomonadati</taxon>
        <taxon>Pseudomonadota</taxon>
        <taxon>Gammaproteobacteria</taxon>
        <taxon>Alteromonadales</taxon>
        <taxon>Alteromonadaceae</taxon>
        <taxon>Alteromonas/Salinimonas group</taxon>
        <taxon>Alteromonas</taxon>
    </lineage>
</organism>
<dbReference type="Gene3D" id="1.20.1050.10">
    <property type="match status" value="1"/>
</dbReference>
<feature type="domain" description="GST N-terminal" evidence="2">
    <location>
        <begin position="1"/>
        <end position="81"/>
    </location>
</feature>
<dbReference type="PANTHER" id="PTHR44051">
    <property type="entry name" value="GLUTATHIONE S-TRANSFERASE-RELATED"/>
    <property type="match status" value="1"/>
</dbReference>
<dbReference type="AlphaFoldDB" id="A0A3D8M7I4"/>
<dbReference type="InterPro" id="IPR010987">
    <property type="entry name" value="Glutathione-S-Trfase_C-like"/>
</dbReference>
<dbReference type="SFLD" id="SFLDG01150">
    <property type="entry name" value="Main.1:_Beta-like"/>
    <property type="match status" value="1"/>
</dbReference>
<dbReference type="InterPro" id="IPR036282">
    <property type="entry name" value="Glutathione-S-Trfase_C_sf"/>
</dbReference>
<dbReference type="InterPro" id="IPR040079">
    <property type="entry name" value="Glutathione_S-Trfase"/>
</dbReference>
<dbReference type="PANTHER" id="PTHR44051:SF9">
    <property type="entry name" value="GLUTATHIONE S-TRANSFERASE 1"/>
    <property type="match status" value="1"/>
</dbReference>
<dbReference type="SFLD" id="SFLDS00019">
    <property type="entry name" value="Glutathione_Transferase_(cytos"/>
    <property type="match status" value="1"/>
</dbReference>